<dbReference type="InterPro" id="IPR047187">
    <property type="entry name" value="SF1_C_Upf1"/>
</dbReference>
<feature type="compositionally biased region" description="Polar residues" evidence="13">
    <location>
        <begin position="76"/>
        <end position="94"/>
    </location>
</feature>
<feature type="region of interest" description="Disordered" evidence="13">
    <location>
        <begin position="1015"/>
        <end position="1041"/>
    </location>
</feature>
<gene>
    <name evidence="15" type="ORF">RDB_LOCUS61167</name>
</gene>
<dbReference type="GO" id="GO:0016787">
    <property type="term" value="F:hydrolase activity"/>
    <property type="evidence" value="ECO:0007669"/>
    <property type="project" value="UniProtKB-KW"/>
</dbReference>
<reference evidence="15" key="1">
    <citation type="submission" date="2021-01" db="EMBL/GenBank/DDBJ databases">
        <authorList>
            <person name="Kaushik A."/>
        </authorList>
    </citation>
    <scope>NUCLEOTIDE SEQUENCE</scope>
    <source>
        <strain evidence="15">AG5</strain>
    </source>
</reference>
<dbReference type="GO" id="GO:0008270">
    <property type="term" value="F:zinc ion binding"/>
    <property type="evidence" value="ECO:0007669"/>
    <property type="project" value="InterPro"/>
</dbReference>
<keyword evidence="4" id="KW-0963">Cytoplasm</keyword>
<dbReference type="InterPro" id="IPR026122">
    <property type="entry name" value="MOV-10/SDE3_DEXXQ/H-box"/>
</dbReference>
<evidence type="ECO:0000256" key="9">
    <source>
        <dbReference type="ARBA" id="ARBA00022884"/>
    </source>
</evidence>
<dbReference type="InterPro" id="IPR003604">
    <property type="entry name" value="Matrin/U1-like-C_Znf_C2H2"/>
</dbReference>
<dbReference type="InterPro" id="IPR013087">
    <property type="entry name" value="Znf_C2H2_type"/>
</dbReference>
<comment type="caution">
    <text evidence="15">The sequence shown here is derived from an EMBL/GenBank/DDBJ whole genome shotgun (WGS) entry which is preliminary data.</text>
</comment>
<keyword evidence="8" id="KW-0067">ATP-binding</keyword>
<feature type="domain" description="Helicase ATP-binding" evidence="14">
    <location>
        <begin position="537"/>
        <end position="736"/>
    </location>
</feature>
<dbReference type="GO" id="GO:0005524">
    <property type="term" value="F:ATP binding"/>
    <property type="evidence" value="ECO:0007669"/>
    <property type="project" value="UniProtKB-KW"/>
</dbReference>
<evidence type="ECO:0000256" key="4">
    <source>
        <dbReference type="ARBA" id="ARBA00022490"/>
    </source>
</evidence>
<dbReference type="SMART" id="SM00451">
    <property type="entry name" value="ZnF_U1"/>
    <property type="match status" value="2"/>
</dbReference>
<dbReference type="Gene3D" id="3.40.50.300">
    <property type="entry name" value="P-loop containing nucleotide triphosphate hydrolases"/>
    <property type="match status" value="2"/>
</dbReference>
<keyword evidence="10" id="KW-0943">RNA-mediated gene silencing</keyword>
<comment type="catalytic activity">
    <reaction evidence="11">
        <text>ATP + H2O = ADP + phosphate + H(+)</text>
        <dbReference type="Rhea" id="RHEA:13065"/>
        <dbReference type="ChEBI" id="CHEBI:15377"/>
        <dbReference type="ChEBI" id="CHEBI:15378"/>
        <dbReference type="ChEBI" id="CHEBI:30616"/>
        <dbReference type="ChEBI" id="CHEBI:43474"/>
        <dbReference type="ChEBI" id="CHEBI:456216"/>
        <dbReference type="EC" id="3.6.4.13"/>
    </reaction>
</comment>
<feature type="region of interest" description="Disordered" evidence="13">
    <location>
        <begin position="76"/>
        <end position="96"/>
    </location>
</feature>
<evidence type="ECO:0000256" key="11">
    <source>
        <dbReference type="ARBA" id="ARBA00047984"/>
    </source>
</evidence>
<dbReference type="Gene3D" id="3.30.160.60">
    <property type="entry name" value="Classic Zinc Finger"/>
    <property type="match status" value="1"/>
</dbReference>
<comment type="catalytic activity">
    <reaction evidence="12">
        <text>ATP + H2O = ADP + phosphate + H(+)</text>
        <dbReference type="Rhea" id="RHEA:13065"/>
        <dbReference type="ChEBI" id="CHEBI:15377"/>
        <dbReference type="ChEBI" id="CHEBI:15378"/>
        <dbReference type="ChEBI" id="CHEBI:30616"/>
        <dbReference type="ChEBI" id="CHEBI:43474"/>
        <dbReference type="ChEBI" id="CHEBI:456216"/>
        <dbReference type="EC" id="3.6.4.12"/>
    </reaction>
    <physiologicalReaction direction="left-to-right" evidence="12">
        <dbReference type="Rhea" id="RHEA:13066"/>
    </physiologicalReaction>
</comment>
<dbReference type="InterPro" id="IPR027417">
    <property type="entry name" value="P-loop_NTPase"/>
</dbReference>
<keyword evidence="5" id="KW-0547">Nucleotide-binding</keyword>
<evidence type="ECO:0000256" key="10">
    <source>
        <dbReference type="ARBA" id="ARBA00023158"/>
    </source>
</evidence>
<sequence length="1041" mass="115804">MAICSELLAHGVCSTDLCTASHVLDFFCSTCNIICGTEHTFKSHLAGRKHRAANKTPTRTTCLVCSAVLPSSNPFTLSQHSQGSAHQRRLSQLDSPPDPWYSITDAELPAHSIRCDACNQSIPQRIWEQHITKDSHIRRSKVANFQSVLRETEKDRHGVEVSYGAGDSTDGSAGVDFGTIDPNNTGEVKKVITLRLNTPANIILSTVRLASAAGQSTRVSPQFHVPGITATTLPLKRLLALSVYFRPLGHRGYFSDRLELTFQDTALRKSFTITRPLRAIVGNASDLEQLRPSAPYVRPTPRPRRDREEKLVDGIKPPSQHIEWVVSLPKATIPTQLHSILESRTGVNAKLTRIKQLPGMHGGLTGAGPSSYGRFWETLLHTEEYQAEIDLERYDREDVELSRHNSYFFLKVPGLAEKRPSVLVGDSIKVRPHSPSATSNTTWYIGYVHVVRKDEVGLRFAHRFLPPAGARFDIRFCLNRIPVLRMHQALATAFSEPRVLFPAIVHEKRQLATRNIRTINPLVSQNPPQLLAVQSIMSLAPGSPPFIIFGPPGTGKTITAVETMLQLFLADPTTKILATAPSNSAADLIARKLLESGKLRQGDLLRLNALSRNPDPDSIHPQVMANSYLRDGSFRFPGVNRLLLEDTEYNQHLRSGQNPVKPLTDYRILVATCVTASVPYQLGIPRGHYNWIFVDEAGQACEPEVMISVKTLAGSATNLVLSGDPRQLGPVIRSPIALQLGLGLSYLERLMNTEMYDPSEMRGRTVVKLSKNWRNHPSILRYPNERFYANELEACAASSTTNSLLAWSELGRAGFPIIFENIAGQDMREASSPSWYNPMEVSRVKDYVRMLRDLRRPHISTTDIGVITPYNQQVQHIRRMLRANNGEGIKVGSVEEFQGQERKVIIVSTVRSNTQEVEFDLRHTLGFVANDRRFNVTVTRAQALLIIVGDAAVLGLDTLWRSFLTYIHQQGGWKGVPIPWEGDSGDAYSANQRSTMAMNDLALLIERTRTMNLSLGGGEAGDADDTDVQEGNVDRPWREDE</sequence>
<dbReference type="GO" id="GO:0031047">
    <property type="term" value="P:regulatory ncRNA-mediated gene silencing"/>
    <property type="evidence" value="ECO:0007669"/>
    <property type="project" value="UniProtKB-KW"/>
</dbReference>
<evidence type="ECO:0000256" key="3">
    <source>
        <dbReference type="ARBA" id="ARBA00012552"/>
    </source>
</evidence>
<keyword evidence="6" id="KW-0378">Hydrolase</keyword>
<evidence type="ECO:0000256" key="1">
    <source>
        <dbReference type="ARBA" id="ARBA00004331"/>
    </source>
</evidence>
<evidence type="ECO:0000313" key="16">
    <source>
        <dbReference type="Proteomes" id="UP000663827"/>
    </source>
</evidence>
<dbReference type="EMBL" id="CAJNJQ010001223">
    <property type="protein sequence ID" value="CAE7127415.1"/>
    <property type="molecule type" value="Genomic_DNA"/>
</dbReference>
<feature type="compositionally biased region" description="Basic and acidic residues" evidence="13">
    <location>
        <begin position="1032"/>
        <end position="1041"/>
    </location>
</feature>
<dbReference type="GO" id="GO:0036464">
    <property type="term" value="C:cytoplasmic ribonucleoprotein granule"/>
    <property type="evidence" value="ECO:0007669"/>
    <property type="project" value="UniProtKB-SubCell"/>
</dbReference>
<dbReference type="Pfam" id="PF21634">
    <property type="entry name" value="MOV-10_beta-barrel"/>
    <property type="match status" value="1"/>
</dbReference>
<dbReference type="Pfam" id="PF13086">
    <property type="entry name" value="AAA_11"/>
    <property type="match status" value="2"/>
</dbReference>
<dbReference type="PANTHER" id="PTHR45418:SF1">
    <property type="entry name" value="CANCER_TESTIS ANTIGEN 55"/>
    <property type="match status" value="1"/>
</dbReference>
<dbReference type="InterPro" id="IPR041677">
    <property type="entry name" value="DNA2/NAM7_AAA_11"/>
</dbReference>
<organism evidence="15 16">
    <name type="scientific">Rhizoctonia solani</name>
    <dbReference type="NCBI Taxonomy" id="456999"/>
    <lineage>
        <taxon>Eukaryota</taxon>
        <taxon>Fungi</taxon>
        <taxon>Dikarya</taxon>
        <taxon>Basidiomycota</taxon>
        <taxon>Agaricomycotina</taxon>
        <taxon>Agaricomycetes</taxon>
        <taxon>Cantharellales</taxon>
        <taxon>Ceratobasidiaceae</taxon>
        <taxon>Rhizoctonia</taxon>
    </lineage>
</organism>
<comment type="subcellular location">
    <subcellularLocation>
        <location evidence="1">Cytoplasm</location>
        <location evidence="1">Cytoplasmic ribonucleoprotein granule</location>
    </subcellularLocation>
</comment>
<dbReference type="GO" id="GO:0003723">
    <property type="term" value="F:RNA binding"/>
    <property type="evidence" value="ECO:0007669"/>
    <property type="project" value="UniProtKB-KW"/>
</dbReference>
<dbReference type="AlphaFoldDB" id="A0A8H3E059"/>
<dbReference type="PROSITE" id="PS51192">
    <property type="entry name" value="HELICASE_ATP_BIND_1"/>
    <property type="match status" value="1"/>
</dbReference>
<comment type="similarity">
    <text evidence="2">Belongs to the DNA2/NAM7 helicase family. SDE3 subfamily.</text>
</comment>
<proteinExistence type="inferred from homology"/>
<evidence type="ECO:0000256" key="7">
    <source>
        <dbReference type="ARBA" id="ARBA00022806"/>
    </source>
</evidence>
<dbReference type="InterPro" id="IPR036236">
    <property type="entry name" value="Znf_C2H2_sf"/>
</dbReference>
<evidence type="ECO:0000313" key="15">
    <source>
        <dbReference type="EMBL" id="CAE7127415.1"/>
    </source>
</evidence>
<evidence type="ECO:0000256" key="8">
    <source>
        <dbReference type="ARBA" id="ARBA00022840"/>
    </source>
</evidence>
<evidence type="ECO:0000259" key="14">
    <source>
        <dbReference type="PROSITE" id="PS51192"/>
    </source>
</evidence>
<evidence type="ECO:0000256" key="12">
    <source>
        <dbReference type="ARBA" id="ARBA00048432"/>
    </source>
</evidence>
<protein>
    <recommendedName>
        <fullName evidence="3">RNA helicase</fullName>
        <ecNumber evidence="3">3.6.4.13</ecNumber>
    </recommendedName>
</protein>
<dbReference type="CDD" id="cd18038">
    <property type="entry name" value="DEXXQc_Helz-like"/>
    <property type="match status" value="1"/>
</dbReference>
<dbReference type="Pfam" id="PF12874">
    <property type="entry name" value="zf-met"/>
    <property type="match status" value="1"/>
</dbReference>
<accession>A0A8H3E059</accession>
<dbReference type="GO" id="GO:0032574">
    <property type="term" value="F:5'-3' RNA helicase activity"/>
    <property type="evidence" value="ECO:0007669"/>
    <property type="project" value="InterPro"/>
</dbReference>
<dbReference type="InterPro" id="IPR041679">
    <property type="entry name" value="DNA2/NAM7-like_C"/>
</dbReference>
<evidence type="ECO:0000256" key="13">
    <source>
        <dbReference type="SAM" id="MobiDB-lite"/>
    </source>
</evidence>
<evidence type="ECO:0000256" key="6">
    <source>
        <dbReference type="ARBA" id="ARBA00022801"/>
    </source>
</evidence>
<keyword evidence="9" id="KW-0694">RNA-binding</keyword>
<dbReference type="SUPFAM" id="SSF57667">
    <property type="entry name" value="beta-beta-alpha zinc fingers"/>
    <property type="match status" value="1"/>
</dbReference>
<dbReference type="InterPro" id="IPR049080">
    <property type="entry name" value="MOV-10-like_beta-barrel"/>
</dbReference>
<keyword evidence="7" id="KW-0347">Helicase</keyword>
<dbReference type="SUPFAM" id="SSF52540">
    <property type="entry name" value="P-loop containing nucleoside triphosphate hydrolases"/>
    <property type="match status" value="1"/>
</dbReference>
<dbReference type="Proteomes" id="UP000663827">
    <property type="component" value="Unassembled WGS sequence"/>
</dbReference>
<dbReference type="CDD" id="cd18808">
    <property type="entry name" value="SF1_C_Upf1"/>
    <property type="match status" value="1"/>
</dbReference>
<dbReference type="InterPro" id="IPR014001">
    <property type="entry name" value="Helicase_ATP-bd"/>
</dbReference>
<dbReference type="GO" id="GO:0003678">
    <property type="term" value="F:DNA helicase activity"/>
    <property type="evidence" value="ECO:0007669"/>
    <property type="project" value="UniProtKB-EC"/>
</dbReference>
<dbReference type="FunFam" id="3.40.50.300:FF:000608">
    <property type="entry name" value="Mov10 RISC complex RNA helicase"/>
    <property type="match status" value="1"/>
</dbReference>
<dbReference type="EC" id="3.6.4.13" evidence="3"/>
<dbReference type="Pfam" id="PF13087">
    <property type="entry name" value="AAA_12"/>
    <property type="match status" value="1"/>
</dbReference>
<dbReference type="PANTHER" id="PTHR45418">
    <property type="entry name" value="CANCER/TESTIS ANTIGEN 55"/>
    <property type="match status" value="1"/>
</dbReference>
<evidence type="ECO:0000256" key="2">
    <source>
        <dbReference type="ARBA" id="ARBA00005601"/>
    </source>
</evidence>
<evidence type="ECO:0000256" key="5">
    <source>
        <dbReference type="ARBA" id="ARBA00022741"/>
    </source>
</evidence>
<name>A0A8H3E059_9AGAM</name>